<dbReference type="RefSeq" id="XP_040627854.1">
    <property type="nucleotide sequence ID" value="XM_040775174.1"/>
</dbReference>
<protein>
    <submittedName>
        <fullName evidence="1">Uncharacterized protein</fullName>
    </submittedName>
</protein>
<dbReference type="OMA" id="DMRKESH"/>
<feature type="non-terminal residue" evidence="1">
    <location>
        <position position="1"/>
    </location>
</feature>
<dbReference type="GeneID" id="63690236"/>
<dbReference type="AlphaFoldDB" id="M5G540"/>
<organism evidence="1 2">
    <name type="scientific">Dacryopinax primogenitus (strain DJM 731)</name>
    <name type="common">Brown rot fungus</name>
    <dbReference type="NCBI Taxonomy" id="1858805"/>
    <lineage>
        <taxon>Eukaryota</taxon>
        <taxon>Fungi</taxon>
        <taxon>Dikarya</taxon>
        <taxon>Basidiomycota</taxon>
        <taxon>Agaricomycotina</taxon>
        <taxon>Dacrymycetes</taxon>
        <taxon>Dacrymycetales</taxon>
        <taxon>Dacrymycetaceae</taxon>
        <taxon>Dacryopinax</taxon>
    </lineage>
</organism>
<dbReference type="STRING" id="1858805.M5G540"/>
<dbReference type="Proteomes" id="UP000030653">
    <property type="component" value="Unassembled WGS sequence"/>
</dbReference>
<proteinExistence type="predicted"/>
<keyword evidence="2" id="KW-1185">Reference proteome</keyword>
<evidence type="ECO:0000313" key="1">
    <source>
        <dbReference type="EMBL" id="EJU00957.1"/>
    </source>
</evidence>
<sequence length="51" mass="5627">TDYKSQGHSLNHAIVDLAGCKSPQSAYVMLSRVRSISGVAILREFPMQCIF</sequence>
<dbReference type="HOGENOM" id="CLU_001324_10_2_1"/>
<accession>M5G540</accession>
<name>M5G540_DACPD</name>
<dbReference type="EMBL" id="JH795865">
    <property type="protein sequence ID" value="EJU00957.1"/>
    <property type="molecule type" value="Genomic_DNA"/>
</dbReference>
<gene>
    <name evidence="1" type="ORF">DACRYDRAFT_53432</name>
</gene>
<reference evidence="1 2" key="1">
    <citation type="journal article" date="2012" name="Science">
        <title>The Paleozoic origin of enzymatic lignin decomposition reconstructed from 31 fungal genomes.</title>
        <authorList>
            <person name="Floudas D."/>
            <person name="Binder M."/>
            <person name="Riley R."/>
            <person name="Barry K."/>
            <person name="Blanchette R.A."/>
            <person name="Henrissat B."/>
            <person name="Martinez A.T."/>
            <person name="Otillar R."/>
            <person name="Spatafora J.W."/>
            <person name="Yadav J.S."/>
            <person name="Aerts A."/>
            <person name="Benoit I."/>
            <person name="Boyd A."/>
            <person name="Carlson A."/>
            <person name="Copeland A."/>
            <person name="Coutinho P.M."/>
            <person name="de Vries R.P."/>
            <person name="Ferreira P."/>
            <person name="Findley K."/>
            <person name="Foster B."/>
            <person name="Gaskell J."/>
            <person name="Glotzer D."/>
            <person name="Gorecki P."/>
            <person name="Heitman J."/>
            <person name="Hesse C."/>
            <person name="Hori C."/>
            <person name="Igarashi K."/>
            <person name="Jurgens J.A."/>
            <person name="Kallen N."/>
            <person name="Kersten P."/>
            <person name="Kohler A."/>
            <person name="Kuees U."/>
            <person name="Kumar T.K.A."/>
            <person name="Kuo A."/>
            <person name="LaButti K."/>
            <person name="Larrondo L.F."/>
            <person name="Lindquist E."/>
            <person name="Ling A."/>
            <person name="Lombard V."/>
            <person name="Lucas S."/>
            <person name="Lundell T."/>
            <person name="Martin R."/>
            <person name="McLaughlin D.J."/>
            <person name="Morgenstern I."/>
            <person name="Morin E."/>
            <person name="Murat C."/>
            <person name="Nagy L.G."/>
            <person name="Nolan M."/>
            <person name="Ohm R.A."/>
            <person name="Patyshakuliyeva A."/>
            <person name="Rokas A."/>
            <person name="Ruiz-Duenas F.J."/>
            <person name="Sabat G."/>
            <person name="Salamov A."/>
            <person name="Samejima M."/>
            <person name="Schmutz J."/>
            <person name="Slot J.C."/>
            <person name="St John F."/>
            <person name="Stenlid J."/>
            <person name="Sun H."/>
            <person name="Sun S."/>
            <person name="Syed K."/>
            <person name="Tsang A."/>
            <person name="Wiebenga A."/>
            <person name="Young D."/>
            <person name="Pisabarro A."/>
            <person name="Eastwood D.C."/>
            <person name="Martin F."/>
            <person name="Cullen D."/>
            <person name="Grigoriev I.V."/>
            <person name="Hibbett D.S."/>
        </authorList>
    </citation>
    <scope>NUCLEOTIDE SEQUENCE [LARGE SCALE GENOMIC DNA]</scope>
    <source>
        <strain evidence="1 2">DJM-731 SS1</strain>
    </source>
</reference>
<dbReference type="OrthoDB" id="432234at2759"/>
<evidence type="ECO:0000313" key="2">
    <source>
        <dbReference type="Proteomes" id="UP000030653"/>
    </source>
</evidence>